<name>A0AAW0EDM2_9AGAR</name>
<feature type="transmembrane region" description="Helical" evidence="1">
    <location>
        <begin position="121"/>
        <end position="138"/>
    </location>
</feature>
<evidence type="ECO:0000313" key="3">
    <source>
        <dbReference type="EMBL" id="KAK7061648.1"/>
    </source>
</evidence>
<evidence type="ECO:0000256" key="1">
    <source>
        <dbReference type="SAM" id="Phobius"/>
    </source>
</evidence>
<dbReference type="Pfam" id="PF24841">
    <property type="entry name" value="DUF7719"/>
    <property type="match status" value="1"/>
</dbReference>
<feature type="transmembrane region" description="Helical" evidence="1">
    <location>
        <begin position="158"/>
        <end position="182"/>
    </location>
</feature>
<dbReference type="Proteomes" id="UP001362999">
    <property type="component" value="Unassembled WGS sequence"/>
</dbReference>
<dbReference type="PANTHER" id="PTHR37846">
    <property type="entry name" value="YALI0B21296P"/>
    <property type="match status" value="1"/>
</dbReference>
<dbReference type="EMBL" id="JAWWNJ010000002">
    <property type="protein sequence ID" value="KAK7061648.1"/>
    <property type="molecule type" value="Genomic_DNA"/>
</dbReference>
<feature type="transmembrane region" description="Helical" evidence="1">
    <location>
        <begin position="91"/>
        <end position="109"/>
    </location>
</feature>
<protein>
    <recommendedName>
        <fullName evidence="2">DUF7719 domain-containing protein</fullName>
    </recommendedName>
</protein>
<feature type="transmembrane region" description="Helical" evidence="1">
    <location>
        <begin position="58"/>
        <end position="79"/>
    </location>
</feature>
<feature type="domain" description="DUF7719" evidence="2">
    <location>
        <begin position="120"/>
        <end position="186"/>
    </location>
</feature>
<keyword evidence="1" id="KW-1133">Transmembrane helix</keyword>
<keyword evidence="1" id="KW-0472">Membrane</keyword>
<dbReference type="AlphaFoldDB" id="A0AAW0EDM2"/>
<keyword evidence="1" id="KW-0812">Transmembrane</keyword>
<dbReference type="InterPro" id="IPR056136">
    <property type="entry name" value="DUF7719"/>
</dbReference>
<gene>
    <name evidence="3" type="ORF">R3P38DRAFT_2830722</name>
</gene>
<accession>A0AAW0EDM2</accession>
<proteinExistence type="predicted"/>
<evidence type="ECO:0000259" key="2">
    <source>
        <dbReference type="Pfam" id="PF24841"/>
    </source>
</evidence>
<dbReference type="PANTHER" id="PTHR37846:SF1">
    <property type="entry name" value="DEACETYLASE-LIKE PROTEIN"/>
    <property type="match status" value="1"/>
</dbReference>
<organism evidence="3 4">
    <name type="scientific">Favolaschia claudopus</name>
    <dbReference type="NCBI Taxonomy" id="2862362"/>
    <lineage>
        <taxon>Eukaryota</taxon>
        <taxon>Fungi</taxon>
        <taxon>Dikarya</taxon>
        <taxon>Basidiomycota</taxon>
        <taxon>Agaricomycotina</taxon>
        <taxon>Agaricomycetes</taxon>
        <taxon>Agaricomycetidae</taxon>
        <taxon>Agaricales</taxon>
        <taxon>Marasmiineae</taxon>
        <taxon>Mycenaceae</taxon>
        <taxon>Favolaschia</taxon>
    </lineage>
</organism>
<evidence type="ECO:0000313" key="4">
    <source>
        <dbReference type="Proteomes" id="UP001362999"/>
    </source>
</evidence>
<comment type="caution">
    <text evidence="3">The sequence shown here is derived from an EMBL/GenBank/DDBJ whole genome shotgun (WGS) entry which is preliminary data.</text>
</comment>
<sequence>MPPRQTTKTSKKSAKMVEDEIPESEQWRLINESGILKTAALNEPASSEHPELSLAEEIFDATLLIIPCSFLLLLMQILIMNQYGQDANLKVLIGRMVEGLPILSLFIFFTTRHKRNPRVQILLFIMGSAAGCRMLYLLKRGGYLSNMRQCPPLITLWVYTVIQLDLGFAVLNLILVALFVWWKELDLFN</sequence>
<keyword evidence="4" id="KW-1185">Reference proteome</keyword>
<reference evidence="3 4" key="1">
    <citation type="journal article" date="2024" name="J Genomics">
        <title>Draft genome sequencing and assembly of Favolaschia claudopus CIRM-BRFM 2984 isolated from oak limbs.</title>
        <authorList>
            <person name="Navarro D."/>
            <person name="Drula E."/>
            <person name="Chaduli D."/>
            <person name="Cazenave R."/>
            <person name="Ahrendt S."/>
            <person name="Wang J."/>
            <person name="Lipzen A."/>
            <person name="Daum C."/>
            <person name="Barry K."/>
            <person name="Grigoriev I.V."/>
            <person name="Favel A."/>
            <person name="Rosso M.N."/>
            <person name="Martin F."/>
        </authorList>
    </citation>
    <scope>NUCLEOTIDE SEQUENCE [LARGE SCALE GENOMIC DNA]</scope>
    <source>
        <strain evidence="3 4">CIRM-BRFM 2984</strain>
    </source>
</reference>